<accession>A0A200QIP6</accession>
<feature type="compositionally biased region" description="Polar residues" evidence="1">
    <location>
        <begin position="79"/>
        <end position="88"/>
    </location>
</feature>
<evidence type="ECO:0000256" key="1">
    <source>
        <dbReference type="SAM" id="MobiDB-lite"/>
    </source>
</evidence>
<feature type="region of interest" description="Disordered" evidence="1">
    <location>
        <begin position="69"/>
        <end position="156"/>
    </location>
</feature>
<dbReference type="AlphaFoldDB" id="A0A200QIP6"/>
<dbReference type="InParanoid" id="A0A200QIP6"/>
<dbReference type="EMBL" id="MVGT01002023">
    <property type="protein sequence ID" value="OVA10257.1"/>
    <property type="molecule type" value="Genomic_DNA"/>
</dbReference>
<sequence>MAQELRDCLPVWVSQDQVIDLLTRSSGNIVEAVSDFYERETEYHEQVIAFRTSSAISQKSLLTVPASLPNEAVSEKGTTHGSVGSILSQEKKKMPPTPNISRSSKNTVSPRKRGSGAGLQSKAKKKVKPSSTPQPTSGSKQATITKFFSKVSPNAS</sequence>
<name>A0A200QIP6_MACCD</name>
<proteinExistence type="predicted"/>
<gene>
    <name evidence="2" type="ORF">BVC80_1173g26</name>
</gene>
<dbReference type="OMA" id="FYEHETK"/>
<dbReference type="OrthoDB" id="1079583at2759"/>
<comment type="caution">
    <text evidence="2">The sequence shown here is derived from an EMBL/GenBank/DDBJ whole genome shotgun (WGS) entry which is preliminary data.</text>
</comment>
<feature type="compositionally biased region" description="Polar residues" evidence="1">
    <location>
        <begin position="129"/>
        <end position="156"/>
    </location>
</feature>
<feature type="compositionally biased region" description="Polar residues" evidence="1">
    <location>
        <begin position="99"/>
        <end position="109"/>
    </location>
</feature>
<reference evidence="2 3" key="1">
    <citation type="journal article" date="2017" name="Mol. Plant">
        <title>The Genome of Medicinal Plant Macleaya cordata Provides New Insights into Benzylisoquinoline Alkaloids Metabolism.</title>
        <authorList>
            <person name="Liu X."/>
            <person name="Liu Y."/>
            <person name="Huang P."/>
            <person name="Ma Y."/>
            <person name="Qing Z."/>
            <person name="Tang Q."/>
            <person name="Cao H."/>
            <person name="Cheng P."/>
            <person name="Zheng Y."/>
            <person name="Yuan Z."/>
            <person name="Zhou Y."/>
            <person name="Liu J."/>
            <person name="Tang Z."/>
            <person name="Zhuo Y."/>
            <person name="Zhang Y."/>
            <person name="Yu L."/>
            <person name="Huang J."/>
            <person name="Yang P."/>
            <person name="Peng Q."/>
            <person name="Zhang J."/>
            <person name="Jiang W."/>
            <person name="Zhang Z."/>
            <person name="Lin K."/>
            <person name="Ro D.K."/>
            <person name="Chen X."/>
            <person name="Xiong X."/>
            <person name="Shang Y."/>
            <person name="Huang S."/>
            <person name="Zeng J."/>
        </authorList>
    </citation>
    <scope>NUCLEOTIDE SEQUENCE [LARGE SCALE GENOMIC DNA]</scope>
    <source>
        <strain evidence="3">cv. BLH2017</strain>
        <tissue evidence="2">Root</tissue>
    </source>
</reference>
<dbReference type="STRING" id="56857.A0A200QIP6"/>
<evidence type="ECO:0000313" key="3">
    <source>
        <dbReference type="Proteomes" id="UP000195402"/>
    </source>
</evidence>
<keyword evidence="3" id="KW-1185">Reference proteome</keyword>
<organism evidence="2 3">
    <name type="scientific">Macleaya cordata</name>
    <name type="common">Five-seeded plume-poppy</name>
    <name type="synonym">Bocconia cordata</name>
    <dbReference type="NCBI Taxonomy" id="56857"/>
    <lineage>
        <taxon>Eukaryota</taxon>
        <taxon>Viridiplantae</taxon>
        <taxon>Streptophyta</taxon>
        <taxon>Embryophyta</taxon>
        <taxon>Tracheophyta</taxon>
        <taxon>Spermatophyta</taxon>
        <taxon>Magnoliopsida</taxon>
        <taxon>Ranunculales</taxon>
        <taxon>Papaveraceae</taxon>
        <taxon>Papaveroideae</taxon>
        <taxon>Macleaya</taxon>
    </lineage>
</organism>
<evidence type="ECO:0000313" key="2">
    <source>
        <dbReference type="EMBL" id="OVA10257.1"/>
    </source>
</evidence>
<dbReference type="Proteomes" id="UP000195402">
    <property type="component" value="Unassembled WGS sequence"/>
</dbReference>
<protein>
    <submittedName>
        <fullName evidence="2">Uncharacterized protein</fullName>
    </submittedName>
</protein>